<dbReference type="OrthoDB" id="9811183at2"/>
<accession>C9RP25</accession>
<keyword evidence="5" id="KW-1185">Reference proteome</keyword>
<dbReference type="Proteomes" id="UP000001497">
    <property type="component" value="Chromosome"/>
</dbReference>
<dbReference type="RefSeq" id="WP_014545019.1">
    <property type="nucleotide sequence ID" value="NC_013410.1"/>
</dbReference>
<keyword evidence="1" id="KW-1133">Transmembrane helix</keyword>
<keyword evidence="1" id="KW-0812">Transmembrane</keyword>
<protein>
    <submittedName>
        <fullName evidence="3">Pilin domain protein</fullName>
    </submittedName>
</protein>
<dbReference type="NCBIfam" id="TIGR02532">
    <property type="entry name" value="IV_pilin_GFxxxE"/>
    <property type="match status" value="1"/>
</dbReference>
<dbReference type="Pfam" id="PF07963">
    <property type="entry name" value="N_methyl"/>
    <property type="match status" value="1"/>
</dbReference>
<dbReference type="AlphaFoldDB" id="C9RP25"/>
<dbReference type="Gene3D" id="3.30.700.10">
    <property type="entry name" value="Glycoprotein, Type 4 Pilin"/>
    <property type="match status" value="1"/>
</dbReference>
<dbReference type="SUPFAM" id="SSF54523">
    <property type="entry name" value="Pili subunits"/>
    <property type="match status" value="1"/>
</dbReference>
<keyword evidence="1" id="KW-0472">Membrane</keyword>
<name>C9RP25_FIBSS</name>
<dbReference type="eggNOG" id="COG2165">
    <property type="taxonomic scope" value="Bacteria"/>
</dbReference>
<evidence type="ECO:0000313" key="3">
    <source>
        <dbReference type="EMBL" id="ADL24740.1"/>
    </source>
</evidence>
<dbReference type="InterPro" id="IPR045584">
    <property type="entry name" value="Pilin-like"/>
</dbReference>
<evidence type="ECO:0000313" key="2">
    <source>
        <dbReference type="EMBL" id="ACX76493.1"/>
    </source>
</evidence>
<evidence type="ECO:0000313" key="4">
    <source>
        <dbReference type="Proteomes" id="UP000000517"/>
    </source>
</evidence>
<dbReference type="Proteomes" id="UP000000517">
    <property type="component" value="Chromosome"/>
</dbReference>
<evidence type="ECO:0000313" key="5">
    <source>
        <dbReference type="Proteomes" id="UP000001497"/>
    </source>
</evidence>
<dbReference type="KEGG" id="fsc:FSU_0174"/>
<reference evidence="4" key="2">
    <citation type="submission" date="2010-08" db="EMBL/GenBank/DDBJ databases">
        <title>Complete sequence of Fibrobacter succinogenes subsp. succinogenes S85.</title>
        <authorList>
            <person name="Durkin A.S."/>
            <person name="Nelson K.E."/>
            <person name="Morrison M."/>
            <person name="Forsberg C.W."/>
            <person name="Wilson D.B."/>
            <person name="Russell J.B."/>
            <person name="Cann I.K.O."/>
            <person name="Mackie R.I."/>
            <person name="White B.A."/>
        </authorList>
    </citation>
    <scope>NUCLEOTIDE SEQUENCE [LARGE SCALE GENOMIC DNA]</scope>
    <source>
        <strain evidence="4">ATCC 19169 / S85</strain>
    </source>
</reference>
<proteinExistence type="predicted"/>
<dbReference type="EMBL" id="CP002158">
    <property type="protein sequence ID" value="ADL24740.1"/>
    <property type="molecule type" value="Genomic_DNA"/>
</dbReference>
<dbReference type="InterPro" id="IPR012902">
    <property type="entry name" value="N_methyl_site"/>
</dbReference>
<reference evidence="2 5" key="1">
    <citation type="submission" date="2009-10" db="EMBL/GenBank/DDBJ databases">
        <title>Complete sequence of Fibrobacter succinogenes subsp. succinogenes S85.</title>
        <authorList>
            <consortium name="US DOE Joint Genome Institute"/>
            <person name="Lucas S."/>
            <person name="Copeland A."/>
            <person name="Lapidus A."/>
            <person name="Glavina del Rio T."/>
            <person name="Tice H."/>
            <person name="Bruce D."/>
            <person name="Goodwin L."/>
            <person name="Pitluck S."/>
            <person name="Chertkov O."/>
            <person name="Detter J.C."/>
            <person name="Han C."/>
            <person name="Tapia R."/>
            <person name="Larimer F."/>
            <person name="Land M."/>
            <person name="Hauser L."/>
            <person name="Kyrpides N."/>
            <person name="Mikhailova N."/>
            <person name="Weimer P.J."/>
            <person name="Stevenson D.M."/>
            <person name="Boyum J."/>
            <person name="Brumm P.I."/>
            <person name="Mead D."/>
        </authorList>
    </citation>
    <scope>NUCLEOTIDE SEQUENCE [LARGE SCALE GENOMIC DNA]</scope>
    <source>
        <strain evidence="5">ATCC 19169 / S85</strain>
        <strain evidence="2">S85</strain>
    </source>
</reference>
<reference evidence="3" key="3">
    <citation type="submission" date="2010-08" db="EMBL/GenBank/DDBJ databases">
        <authorList>
            <person name="Durkin A.S."/>
            <person name="Nelson K.E."/>
            <person name="Morrison M."/>
            <person name="Forsberg C.W."/>
            <person name="Wilson D.B."/>
            <person name="Russell J.B."/>
            <person name="Cann I.K.O."/>
            <person name="Mackie R.I."/>
            <person name="White B.A."/>
        </authorList>
    </citation>
    <scope>NUCLEOTIDE SEQUENCE</scope>
    <source>
        <strain evidence="3">S85</strain>
    </source>
</reference>
<evidence type="ECO:0000256" key="1">
    <source>
        <dbReference type="SAM" id="Phobius"/>
    </source>
</evidence>
<dbReference type="STRING" id="59374.FSU_0174"/>
<dbReference type="HOGENOM" id="CLU_1056666_0_0_0"/>
<feature type="transmembrane region" description="Helical" evidence="1">
    <location>
        <begin position="12"/>
        <end position="34"/>
    </location>
</feature>
<dbReference type="EMBL" id="CP001792">
    <property type="protein sequence ID" value="ACX76493.1"/>
    <property type="molecule type" value="Genomic_DNA"/>
</dbReference>
<sequence length="263" mass="29165">MKPMNSKRGITLMELMVVIAIMGILSTVAMPKFFGTAEKAREKIDLMKLYDLRNALNLALIEDIGAMDVYDPVTGVNRAQMSKDLNAGLSSNIGATLFVIELHSNLSINVQGSHGSANDKIGNQNINICKMIGDGGTFYSALRDANFDGVADIIEARLKGVNNYKNGGDTYSSKPYIGSDGKTTYYRTAPIRKLFQSQALNVGTIKDNKRYSLSLRWTDPDDPYSIEVYLLENGHQWNDAYKSDYGTCFSTYGRRGCSYKKKK</sequence>
<dbReference type="KEGG" id="fsu:Fisuc_2912"/>
<gene>
    <name evidence="2" type="ordered locus">Fisuc_2912</name>
    <name evidence="3" type="ordered locus">FSU_0174</name>
</gene>
<organism evidence="3 4">
    <name type="scientific">Fibrobacter succinogenes (strain ATCC 19169 / S85)</name>
    <dbReference type="NCBI Taxonomy" id="59374"/>
    <lineage>
        <taxon>Bacteria</taxon>
        <taxon>Pseudomonadati</taxon>
        <taxon>Fibrobacterota</taxon>
        <taxon>Fibrobacteria</taxon>
        <taxon>Fibrobacterales</taxon>
        <taxon>Fibrobacteraceae</taxon>
        <taxon>Fibrobacter</taxon>
    </lineage>
</organism>